<comment type="caution">
    <text evidence="5">The sequence shown here is derived from an EMBL/GenBank/DDBJ whole genome shotgun (WGS) entry which is preliminary data.</text>
</comment>
<protein>
    <submittedName>
        <fullName evidence="5">Uncharacterized protein</fullName>
    </submittedName>
</protein>
<keyword evidence="2" id="KW-0560">Oxidoreductase</keyword>
<dbReference type="PANTHER" id="PTHR43498">
    <property type="entry name" value="FERREDOXIN:COB-COM HETERODISULFIDE REDUCTASE SUBUNIT A"/>
    <property type="match status" value="1"/>
</dbReference>
<keyword evidence="1" id="KW-0479">Metal-binding</keyword>
<gene>
    <name evidence="5" type="ORF">S12H4_36088</name>
</gene>
<organism evidence="5">
    <name type="scientific">marine sediment metagenome</name>
    <dbReference type="NCBI Taxonomy" id="412755"/>
    <lineage>
        <taxon>unclassified sequences</taxon>
        <taxon>metagenomes</taxon>
        <taxon>ecological metagenomes</taxon>
    </lineage>
</organism>
<keyword evidence="3" id="KW-0408">Iron</keyword>
<keyword evidence="4" id="KW-0411">Iron-sulfur</keyword>
<dbReference type="GO" id="GO:0016491">
    <property type="term" value="F:oxidoreductase activity"/>
    <property type="evidence" value="ECO:0007669"/>
    <property type="project" value="UniProtKB-KW"/>
</dbReference>
<dbReference type="PANTHER" id="PTHR43498:SF1">
    <property type="entry name" value="COB--COM HETERODISULFIDE REDUCTASE IRON-SULFUR SUBUNIT A"/>
    <property type="match status" value="1"/>
</dbReference>
<dbReference type="InterPro" id="IPR039650">
    <property type="entry name" value="HdrA-like"/>
</dbReference>
<dbReference type="EMBL" id="BARW01021489">
    <property type="protein sequence ID" value="GAI89041.1"/>
    <property type="molecule type" value="Genomic_DNA"/>
</dbReference>
<evidence type="ECO:0000256" key="1">
    <source>
        <dbReference type="ARBA" id="ARBA00022723"/>
    </source>
</evidence>
<dbReference type="GO" id="GO:0046872">
    <property type="term" value="F:metal ion binding"/>
    <property type="evidence" value="ECO:0007669"/>
    <property type="project" value="UniProtKB-KW"/>
</dbReference>
<dbReference type="Pfam" id="PF12831">
    <property type="entry name" value="FAD_oxidored"/>
    <property type="match status" value="1"/>
</dbReference>
<evidence type="ECO:0000313" key="5">
    <source>
        <dbReference type="EMBL" id="GAI89041.1"/>
    </source>
</evidence>
<dbReference type="AlphaFoldDB" id="X1TCF4"/>
<evidence type="ECO:0000256" key="2">
    <source>
        <dbReference type="ARBA" id="ARBA00023002"/>
    </source>
</evidence>
<feature type="non-terminal residue" evidence="5">
    <location>
        <position position="192"/>
    </location>
</feature>
<evidence type="ECO:0000256" key="4">
    <source>
        <dbReference type="ARBA" id="ARBA00023014"/>
    </source>
</evidence>
<accession>X1TCF4</accession>
<evidence type="ECO:0000256" key="3">
    <source>
        <dbReference type="ARBA" id="ARBA00023004"/>
    </source>
</evidence>
<reference evidence="5" key="1">
    <citation type="journal article" date="2014" name="Front. Microbiol.">
        <title>High frequency of phylogenetically diverse reductive dehalogenase-homologous genes in deep subseafloor sedimentary metagenomes.</title>
        <authorList>
            <person name="Kawai M."/>
            <person name="Futagami T."/>
            <person name="Toyoda A."/>
            <person name="Takaki Y."/>
            <person name="Nishi S."/>
            <person name="Hori S."/>
            <person name="Arai W."/>
            <person name="Tsubouchi T."/>
            <person name="Morono Y."/>
            <person name="Uchiyama I."/>
            <person name="Ito T."/>
            <person name="Fujiyama A."/>
            <person name="Inagaki F."/>
            <person name="Takami H."/>
        </authorList>
    </citation>
    <scope>NUCLEOTIDE SEQUENCE</scope>
    <source>
        <strain evidence="5">Expedition CK06-06</strain>
    </source>
</reference>
<proteinExistence type="predicted"/>
<dbReference type="GO" id="GO:0051536">
    <property type="term" value="F:iron-sulfur cluster binding"/>
    <property type="evidence" value="ECO:0007669"/>
    <property type="project" value="UniProtKB-KW"/>
</dbReference>
<name>X1TCF4_9ZZZZ</name>
<sequence length="192" mass="21123">MAGRNISVTHVALGSTRVQKTTGIMGQAAGTGAHLCVKYNTIPRVIREKYIMELQQLLLKNDAFILGLKNDDPGDLARTAMVVASSTQRLDVIPVSEEYELNVSELDSPRGQMFLITEPKIESIDLLLESRIENDVELQLGLRSARSIYDFSSEEDIATTSSVIPGTGSPQPVNQQPPIAPVKRTWVTFKLE</sequence>